<dbReference type="InterPro" id="IPR006598">
    <property type="entry name" value="CAP10"/>
</dbReference>
<accession>A0A2A9NVD0</accession>
<sequence length="622" mass="71863">MGLTRSTLPHSWKHLKLTLLFCVATFILTGALNLVLPIWTDFKPAVESIKDDLEPQESTSVPDFETVDQTFQDTTKAPDALLEQHVYHIHGLLEVNENGSHPIYELVEKAEKEWNEKLQRASKTLEDAVKEYRRRYRRLPPKGFDLWWSYVVEHNVQLPDEYDQIYHDIEPFWGLDPQELQRTQESLESKQDSYTIGKNQTSATSVVKYAFREGTYKQLIKGSEAVLSLLSKIEDRLPPFRAVISPHDGPSKLSDYNIKQATLEAASNGKYVKEADLPKVDMIGWVSACPPSSPARQTPLNLDSSPPPKNKTFIHDHLRSMDPCWNPNHFFYHGQFLSHNYGPAPQRTMVPEFSYCSTAIHHNIRLPTPYGWIEDIHPRSNDPDWDEKLDERLLWRGRNTGIFHDKNTRWQNSHREHLMRMSNDLNGTLSVLYPTHSNIERVGGAREYRKARINPAIMDVAFAGKPIQCPPATCKESSSIYPWREYQSIREAGNYKYVIDIDGNGWSGRFKRLLTSNSLVFKSTVYPEWYIDRIAPWVHYVPIQVDLSDLHDALIFFRGDGNGEGAHEDMARKIAIAGREWSKTFWRREDLTAYFLRLLLEYARVMSVDRDSMTYSTMDDGS</sequence>
<feature type="coiled-coil region" evidence="1">
    <location>
        <begin position="104"/>
        <end position="135"/>
    </location>
</feature>
<name>A0A2A9NVD0_9AGAR</name>
<dbReference type="PANTHER" id="PTHR12203:SF118">
    <property type="entry name" value="BETA-1,2-XYLOSYLTRANSFERASE 1"/>
    <property type="match status" value="1"/>
</dbReference>
<evidence type="ECO:0000256" key="1">
    <source>
        <dbReference type="SAM" id="Coils"/>
    </source>
</evidence>
<keyword evidence="3" id="KW-0808">Transferase</keyword>
<gene>
    <name evidence="3" type="ORF">AMATHDRAFT_2899</name>
</gene>
<dbReference type="Proteomes" id="UP000242287">
    <property type="component" value="Unassembled WGS sequence"/>
</dbReference>
<organism evidence="3 4">
    <name type="scientific">Amanita thiersii Skay4041</name>
    <dbReference type="NCBI Taxonomy" id="703135"/>
    <lineage>
        <taxon>Eukaryota</taxon>
        <taxon>Fungi</taxon>
        <taxon>Dikarya</taxon>
        <taxon>Basidiomycota</taxon>
        <taxon>Agaricomycotina</taxon>
        <taxon>Agaricomycetes</taxon>
        <taxon>Agaricomycetidae</taxon>
        <taxon>Agaricales</taxon>
        <taxon>Pluteineae</taxon>
        <taxon>Amanitaceae</taxon>
        <taxon>Amanita</taxon>
    </lineage>
</organism>
<dbReference type="GO" id="GO:0016740">
    <property type="term" value="F:transferase activity"/>
    <property type="evidence" value="ECO:0007669"/>
    <property type="project" value="UniProtKB-KW"/>
</dbReference>
<protein>
    <submittedName>
        <fullName evidence="3">Glycosyltransferase family 90 protein</fullName>
    </submittedName>
</protein>
<dbReference type="AlphaFoldDB" id="A0A2A9NVD0"/>
<proteinExistence type="predicted"/>
<keyword evidence="4" id="KW-1185">Reference proteome</keyword>
<dbReference type="Pfam" id="PF05686">
    <property type="entry name" value="Glyco_transf_90"/>
    <property type="match status" value="1"/>
</dbReference>
<dbReference type="InterPro" id="IPR051091">
    <property type="entry name" value="O-Glucosyltr/Glycosyltrsf_90"/>
</dbReference>
<evidence type="ECO:0000259" key="2">
    <source>
        <dbReference type="SMART" id="SM00672"/>
    </source>
</evidence>
<evidence type="ECO:0000313" key="3">
    <source>
        <dbReference type="EMBL" id="PFH51623.1"/>
    </source>
</evidence>
<dbReference type="PANTHER" id="PTHR12203">
    <property type="entry name" value="KDEL LYS-ASP-GLU-LEU CONTAINING - RELATED"/>
    <property type="match status" value="1"/>
</dbReference>
<reference evidence="3 4" key="1">
    <citation type="submission" date="2014-02" db="EMBL/GenBank/DDBJ databases">
        <title>Transposable element dynamics among asymbiotic and ectomycorrhizal Amanita fungi.</title>
        <authorList>
            <consortium name="DOE Joint Genome Institute"/>
            <person name="Hess J."/>
            <person name="Skrede I."/>
            <person name="Wolfe B."/>
            <person name="LaButti K."/>
            <person name="Ohm R.A."/>
            <person name="Grigoriev I.V."/>
            <person name="Pringle A."/>
        </authorList>
    </citation>
    <scope>NUCLEOTIDE SEQUENCE [LARGE SCALE GENOMIC DNA]</scope>
    <source>
        <strain evidence="3 4">SKay4041</strain>
    </source>
</reference>
<feature type="domain" description="Glycosyl transferase CAP10" evidence="2">
    <location>
        <begin position="335"/>
        <end position="609"/>
    </location>
</feature>
<dbReference type="OrthoDB" id="541052at2759"/>
<evidence type="ECO:0000313" key="4">
    <source>
        <dbReference type="Proteomes" id="UP000242287"/>
    </source>
</evidence>
<dbReference type="EMBL" id="KZ301986">
    <property type="protein sequence ID" value="PFH51623.1"/>
    <property type="molecule type" value="Genomic_DNA"/>
</dbReference>
<keyword evidence="1" id="KW-0175">Coiled coil</keyword>
<dbReference type="SMART" id="SM00672">
    <property type="entry name" value="CAP10"/>
    <property type="match status" value="1"/>
</dbReference>